<dbReference type="InterPro" id="IPR036259">
    <property type="entry name" value="MFS_trans_sf"/>
</dbReference>
<dbReference type="SUPFAM" id="SSF103473">
    <property type="entry name" value="MFS general substrate transporter"/>
    <property type="match status" value="1"/>
</dbReference>
<evidence type="ECO:0000256" key="2">
    <source>
        <dbReference type="ARBA" id="ARBA00010992"/>
    </source>
</evidence>
<keyword evidence="5 7" id="KW-1133">Transmembrane helix</keyword>
<dbReference type="Proteomes" id="UP000775213">
    <property type="component" value="Unassembled WGS sequence"/>
</dbReference>
<evidence type="ECO:0000256" key="6">
    <source>
        <dbReference type="ARBA" id="ARBA00023136"/>
    </source>
</evidence>
<feature type="transmembrane region" description="Helical" evidence="7">
    <location>
        <begin position="69"/>
        <end position="88"/>
    </location>
</feature>
<evidence type="ECO:0000256" key="4">
    <source>
        <dbReference type="ARBA" id="ARBA00022692"/>
    </source>
</evidence>
<keyword evidence="6 7" id="KW-0472">Membrane</keyword>
<dbReference type="GO" id="GO:0015144">
    <property type="term" value="F:carbohydrate transmembrane transporter activity"/>
    <property type="evidence" value="ECO:0007669"/>
    <property type="project" value="InterPro"/>
</dbReference>
<accession>A0AAV7G8Q9</accession>
<dbReference type="InterPro" id="IPR005829">
    <property type="entry name" value="Sugar_transporter_CS"/>
</dbReference>
<feature type="transmembrane region" description="Helical" evidence="7">
    <location>
        <begin position="12"/>
        <end position="30"/>
    </location>
</feature>
<evidence type="ECO:0000256" key="1">
    <source>
        <dbReference type="ARBA" id="ARBA00004141"/>
    </source>
</evidence>
<evidence type="ECO:0000313" key="9">
    <source>
        <dbReference type="EMBL" id="KAH0452213.1"/>
    </source>
</evidence>
<dbReference type="InterPro" id="IPR020846">
    <property type="entry name" value="MFS_dom"/>
</dbReference>
<comment type="similarity">
    <text evidence="2">Belongs to the major facilitator superfamily. Sugar transporter (TC 2.A.1.1) family.</text>
</comment>
<keyword evidence="4 7" id="KW-0812">Transmembrane</keyword>
<dbReference type="Pfam" id="PF00083">
    <property type="entry name" value="Sugar_tr"/>
    <property type="match status" value="1"/>
</dbReference>
<sequence length="122" mass="13228">MAILVPIFQQLIGINVIMFCAPILFKIVGFDDQASLMSVVITSIVDMVATFVSIASVDKLGRRTLFLEGGVQMIICQIIVGTLIRIKFGVTGAHIELSKSYTGLVVAFICIYVSAFAWLLLG</sequence>
<reference evidence="9 10" key="1">
    <citation type="journal article" date="2021" name="Hortic Res">
        <title>Chromosome-scale assembly of the Dendrobium chrysotoxum genome enhances the understanding of orchid evolution.</title>
        <authorList>
            <person name="Zhang Y."/>
            <person name="Zhang G.Q."/>
            <person name="Zhang D."/>
            <person name="Liu X.D."/>
            <person name="Xu X.Y."/>
            <person name="Sun W.H."/>
            <person name="Yu X."/>
            <person name="Zhu X."/>
            <person name="Wang Z.W."/>
            <person name="Zhao X."/>
            <person name="Zhong W.Y."/>
            <person name="Chen H."/>
            <person name="Yin W.L."/>
            <person name="Huang T."/>
            <person name="Niu S.C."/>
            <person name="Liu Z.J."/>
        </authorList>
    </citation>
    <scope>NUCLEOTIDE SEQUENCE [LARGE SCALE GENOMIC DNA]</scope>
    <source>
        <strain evidence="9">Lindl</strain>
    </source>
</reference>
<evidence type="ECO:0000256" key="7">
    <source>
        <dbReference type="SAM" id="Phobius"/>
    </source>
</evidence>
<feature type="transmembrane region" description="Helical" evidence="7">
    <location>
        <begin position="36"/>
        <end position="57"/>
    </location>
</feature>
<dbReference type="InterPro" id="IPR045262">
    <property type="entry name" value="STP/PLT_plant"/>
</dbReference>
<dbReference type="Gene3D" id="1.20.1250.20">
    <property type="entry name" value="MFS general substrate transporter like domains"/>
    <property type="match status" value="1"/>
</dbReference>
<proteinExistence type="inferred from homology"/>
<dbReference type="PROSITE" id="PS00216">
    <property type="entry name" value="SUGAR_TRANSPORT_1"/>
    <property type="match status" value="1"/>
</dbReference>
<dbReference type="PROSITE" id="PS50850">
    <property type="entry name" value="MFS"/>
    <property type="match status" value="1"/>
</dbReference>
<comment type="caution">
    <text evidence="9">The sequence shown here is derived from an EMBL/GenBank/DDBJ whole genome shotgun (WGS) entry which is preliminary data.</text>
</comment>
<dbReference type="GO" id="GO:0016020">
    <property type="term" value="C:membrane"/>
    <property type="evidence" value="ECO:0007669"/>
    <property type="project" value="UniProtKB-SubCell"/>
</dbReference>
<evidence type="ECO:0000313" key="10">
    <source>
        <dbReference type="Proteomes" id="UP000775213"/>
    </source>
</evidence>
<dbReference type="InterPro" id="IPR005828">
    <property type="entry name" value="MFS_sugar_transport-like"/>
</dbReference>
<comment type="subcellular location">
    <subcellularLocation>
        <location evidence="1">Membrane</location>
        <topology evidence="1">Multi-pass membrane protein</topology>
    </subcellularLocation>
</comment>
<dbReference type="PANTHER" id="PTHR23500:SF574">
    <property type="entry name" value="SUGAR TRANSPORT PROTEIN 1"/>
    <property type="match status" value="1"/>
</dbReference>
<dbReference type="AlphaFoldDB" id="A0AAV7G8Q9"/>
<evidence type="ECO:0000256" key="3">
    <source>
        <dbReference type="ARBA" id="ARBA00022448"/>
    </source>
</evidence>
<organism evidence="9 10">
    <name type="scientific">Dendrobium chrysotoxum</name>
    <name type="common">Orchid</name>
    <dbReference type="NCBI Taxonomy" id="161865"/>
    <lineage>
        <taxon>Eukaryota</taxon>
        <taxon>Viridiplantae</taxon>
        <taxon>Streptophyta</taxon>
        <taxon>Embryophyta</taxon>
        <taxon>Tracheophyta</taxon>
        <taxon>Spermatophyta</taxon>
        <taxon>Magnoliopsida</taxon>
        <taxon>Liliopsida</taxon>
        <taxon>Asparagales</taxon>
        <taxon>Orchidaceae</taxon>
        <taxon>Epidendroideae</taxon>
        <taxon>Malaxideae</taxon>
        <taxon>Dendrobiinae</taxon>
        <taxon>Dendrobium</taxon>
    </lineage>
</organism>
<keyword evidence="10" id="KW-1185">Reference proteome</keyword>
<gene>
    <name evidence="9" type="ORF">IEQ34_019512</name>
</gene>
<keyword evidence="3" id="KW-0813">Transport</keyword>
<name>A0AAV7G8Q9_DENCH</name>
<dbReference type="EMBL" id="JAGFBR010000017">
    <property type="protein sequence ID" value="KAH0452213.1"/>
    <property type="molecule type" value="Genomic_DNA"/>
</dbReference>
<feature type="domain" description="Major facilitator superfamily (MFS) profile" evidence="8">
    <location>
        <begin position="1"/>
        <end position="122"/>
    </location>
</feature>
<evidence type="ECO:0000256" key="5">
    <source>
        <dbReference type="ARBA" id="ARBA00022989"/>
    </source>
</evidence>
<evidence type="ECO:0000259" key="8">
    <source>
        <dbReference type="PROSITE" id="PS50850"/>
    </source>
</evidence>
<dbReference type="PANTHER" id="PTHR23500">
    <property type="entry name" value="SOLUTE CARRIER FAMILY 2, FACILITATED GLUCOSE TRANSPORTER"/>
    <property type="match status" value="1"/>
</dbReference>
<feature type="transmembrane region" description="Helical" evidence="7">
    <location>
        <begin position="100"/>
        <end position="121"/>
    </location>
</feature>
<protein>
    <recommendedName>
        <fullName evidence="8">Major facilitator superfamily (MFS) profile domain-containing protein</fullName>
    </recommendedName>
</protein>